<dbReference type="AlphaFoldDB" id="A0A378NT40"/>
<protein>
    <recommendedName>
        <fullName evidence="4">Major facilitator superfamily (MFS) profile domain-containing protein</fullName>
    </recommendedName>
</protein>
<keyword evidence="1" id="KW-0472">Membrane</keyword>
<feature type="transmembrane region" description="Helical" evidence="1">
    <location>
        <begin position="20"/>
        <end position="39"/>
    </location>
</feature>
<evidence type="ECO:0008006" key="4">
    <source>
        <dbReference type="Google" id="ProtNLM"/>
    </source>
</evidence>
<dbReference type="SUPFAM" id="SSF103473">
    <property type="entry name" value="MFS general substrate transporter"/>
    <property type="match status" value="1"/>
</dbReference>
<dbReference type="InterPro" id="IPR036259">
    <property type="entry name" value="MFS_trans_sf"/>
</dbReference>
<evidence type="ECO:0000313" key="2">
    <source>
        <dbReference type="EMBL" id="STY71553.1"/>
    </source>
</evidence>
<dbReference type="EMBL" id="UGPP01000001">
    <property type="protein sequence ID" value="STY71553.1"/>
    <property type="molecule type" value="Genomic_DNA"/>
</dbReference>
<evidence type="ECO:0000256" key="1">
    <source>
        <dbReference type="SAM" id="Phobius"/>
    </source>
</evidence>
<organism evidence="2 3">
    <name type="scientific">Megamonas hypermegale</name>
    <dbReference type="NCBI Taxonomy" id="158847"/>
    <lineage>
        <taxon>Bacteria</taxon>
        <taxon>Bacillati</taxon>
        <taxon>Bacillota</taxon>
        <taxon>Negativicutes</taxon>
        <taxon>Selenomonadales</taxon>
        <taxon>Selenomonadaceae</taxon>
        <taxon>Megamonas</taxon>
    </lineage>
</organism>
<reference evidence="2 3" key="1">
    <citation type="submission" date="2018-06" db="EMBL/GenBank/DDBJ databases">
        <authorList>
            <consortium name="Pathogen Informatics"/>
            <person name="Doyle S."/>
        </authorList>
    </citation>
    <scope>NUCLEOTIDE SEQUENCE [LARGE SCALE GENOMIC DNA]</scope>
    <source>
        <strain evidence="2 3">NCTC10571</strain>
    </source>
</reference>
<name>A0A378NT40_9FIRM</name>
<gene>
    <name evidence="2" type="ORF">NCTC10571_01709</name>
</gene>
<dbReference type="RefSeq" id="WP_258553976.1">
    <property type="nucleotide sequence ID" value="NZ_UGPP01000001.1"/>
</dbReference>
<sequence>MLNVVTPDRRSGASATFYNMLDIGTSSGIILLGSVAGSIGYVNMYYYVIGVMVIFIAFFMFNHFVL</sequence>
<keyword evidence="1" id="KW-1133">Transmembrane helix</keyword>
<dbReference type="Proteomes" id="UP000255234">
    <property type="component" value="Unassembled WGS sequence"/>
</dbReference>
<evidence type="ECO:0000313" key="3">
    <source>
        <dbReference type="Proteomes" id="UP000255234"/>
    </source>
</evidence>
<proteinExistence type="predicted"/>
<accession>A0A378NT40</accession>
<feature type="transmembrane region" description="Helical" evidence="1">
    <location>
        <begin position="45"/>
        <end position="65"/>
    </location>
</feature>
<keyword evidence="1" id="KW-0812">Transmembrane</keyword>